<dbReference type="Proteomes" id="UP000051302">
    <property type="component" value="Unassembled WGS sequence"/>
</dbReference>
<reference evidence="2 3" key="1">
    <citation type="journal article" date="2015" name="Genome Announc.">
        <title>Expanding the biotechnology potential of lactobacilli through comparative genomics of 213 strains and associated genera.</title>
        <authorList>
            <person name="Sun Z."/>
            <person name="Harris H.M."/>
            <person name="McCann A."/>
            <person name="Guo C."/>
            <person name="Argimon S."/>
            <person name="Zhang W."/>
            <person name="Yang X."/>
            <person name="Jeffery I.B."/>
            <person name="Cooney J.C."/>
            <person name="Kagawa T.F."/>
            <person name="Liu W."/>
            <person name="Song Y."/>
            <person name="Salvetti E."/>
            <person name="Wrobel A."/>
            <person name="Rasinkangas P."/>
            <person name="Parkhill J."/>
            <person name="Rea M.C."/>
            <person name="O'Sullivan O."/>
            <person name="Ritari J."/>
            <person name="Douillard F.P."/>
            <person name="Paul Ross R."/>
            <person name="Yang R."/>
            <person name="Briner A.E."/>
            <person name="Felis G.E."/>
            <person name="de Vos W.M."/>
            <person name="Barrangou R."/>
            <person name="Klaenhammer T.R."/>
            <person name="Caufield P.W."/>
            <person name="Cui Y."/>
            <person name="Zhang H."/>
            <person name="O'Toole P.W."/>
        </authorList>
    </citation>
    <scope>NUCLEOTIDE SEQUENCE [LARGE SCALE GENOMIC DNA]</scope>
    <source>
        <strain evidence="2 3">DSM 16982</strain>
    </source>
</reference>
<organism evidence="2 3">
    <name type="scientific">Companilactobacillus nantensis DSM 16982</name>
    <dbReference type="NCBI Taxonomy" id="1423774"/>
    <lineage>
        <taxon>Bacteria</taxon>
        <taxon>Bacillati</taxon>
        <taxon>Bacillota</taxon>
        <taxon>Bacilli</taxon>
        <taxon>Lactobacillales</taxon>
        <taxon>Lactobacillaceae</taxon>
        <taxon>Companilactobacillus</taxon>
    </lineage>
</organism>
<name>A0A0R1WJP4_9LACO</name>
<dbReference type="AlphaFoldDB" id="A0A0R1WJP4"/>
<dbReference type="EMBL" id="AZFV01000007">
    <property type="protein sequence ID" value="KRM17637.1"/>
    <property type="molecule type" value="Genomic_DNA"/>
</dbReference>
<evidence type="ECO:0000256" key="1">
    <source>
        <dbReference type="SAM" id="Phobius"/>
    </source>
</evidence>
<proteinExistence type="predicted"/>
<feature type="transmembrane region" description="Helical" evidence="1">
    <location>
        <begin position="12"/>
        <end position="36"/>
    </location>
</feature>
<protein>
    <submittedName>
        <fullName evidence="2">Uncharacterized protein</fullName>
    </submittedName>
</protein>
<gene>
    <name evidence="2" type="ORF">FD31_GL002396</name>
</gene>
<accession>A0A0R1WJP4</accession>
<keyword evidence="1" id="KW-1133">Transmembrane helix</keyword>
<evidence type="ECO:0000313" key="2">
    <source>
        <dbReference type="EMBL" id="KRM17637.1"/>
    </source>
</evidence>
<evidence type="ECO:0000313" key="3">
    <source>
        <dbReference type="Proteomes" id="UP000051302"/>
    </source>
</evidence>
<keyword evidence="1" id="KW-0472">Membrane</keyword>
<keyword evidence="1" id="KW-0812">Transmembrane</keyword>
<comment type="caution">
    <text evidence="2">The sequence shown here is derived from an EMBL/GenBank/DDBJ whole genome shotgun (WGS) entry which is preliminary data.</text>
</comment>
<dbReference type="PATRIC" id="fig|1423774.3.peg.2489"/>
<sequence length="74" mass="8545">MGNVRQILELTFGFLLAPIGIGALLIMAFPLDYFVFSKIYRVKNMTTGEKFSISKSDYKEYKKLKKINLKRLGH</sequence>
<dbReference type="STRING" id="1423774.FD31_GL002396"/>
<keyword evidence="3" id="KW-1185">Reference proteome</keyword>